<dbReference type="OrthoDB" id="6157061at2759"/>
<dbReference type="SUPFAM" id="SSF63825">
    <property type="entry name" value="YWTD domain"/>
    <property type="match status" value="1"/>
</dbReference>
<dbReference type="PROSITE" id="PS51120">
    <property type="entry name" value="LDLRB"/>
    <property type="match status" value="2"/>
</dbReference>
<dbReference type="Proteomes" id="UP000683360">
    <property type="component" value="Unassembled WGS sequence"/>
</dbReference>
<keyword evidence="3" id="KW-1185">Reference proteome</keyword>
<organism evidence="2 3">
    <name type="scientific">Mytilus edulis</name>
    <name type="common">Blue mussel</name>
    <dbReference type="NCBI Taxonomy" id="6550"/>
    <lineage>
        <taxon>Eukaryota</taxon>
        <taxon>Metazoa</taxon>
        <taxon>Spiralia</taxon>
        <taxon>Lophotrochozoa</taxon>
        <taxon>Mollusca</taxon>
        <taxon>Bivalvia</taxon>
        <taxon>Autobranchia</taxon>
        <taxon>Pteriomorphia</taxon>
        <taxon>Mytilida</taxon>
        <taxon>Mytiloidea</taxon>
        <taxon>Mytilidae</taxon>
        <taxon>Mytilinae</taxon>
        <taxon>Mytilus</taxon>
    </lineage>
</organism>
<evidence type="ECO:0000313" key="2">
    <source>
        <dbReference type="EMBL" id="CAG2188894.1"/>
    </source>
</evidence>
<dbReference type="Pfam" id="PF00058">
    <property type="entry name" value="Ldl_recept_b"/>
    <property type="match status" value="2"/>
</dbReference>
<dbReference type="AlphaFoldDB" id="A0A8S3PY05"/>
<feature type="repeat" description="LDL-receptor class B" evidence="1">
    <location>
        <begin position="100"/>
        <end position="142"/>
    </location>
</feature>
<accession>A0A8S3PY05</accession>
<proteinExistence type="predicted"/>
<dbReference type="PANTHER" id="PTHR46513">
    <property type="entry name" value="VITELLOGENIN RECEPTOR-LIKE PROTEIN-RELATED-RELATED"/>
    <property type="match status" value="1"/>
</dbReference>
<dbReference type="EMBL" id="CAJPWZ010000277">
    <property type="protein sequence ID" value="CAG2188894.1"/>
    <property type="molecule type" value="Genomic_DNA"/>
</dbReference>
<dbReference type="SMART" id="SM00135">
    <property type="entry name" value="LY"/>
    <property type="match status" value="3"/>
</dbReference>
<dbReference type="InterPro" id="IPR000033">
    <property type="entry name" value="LDLR_classB_rpt"/>
</dbReference>
<protein>
    <submittedName>
        <fullName evidence="2">Uncharacterized protein</fullName>
    </submittedName>
</protein>
<dbReference type="InterPro" id="IPR011042">
    <property type="entry name" value="6-blade_b-propeller_TolB-like"/>
</dbReference>
<sequence length="247" mass="27710">MFLDCCRMITNGLETISQAWMVKRRCAFGNESSVKEVMTQKQSNSTPIGIAVDSLNGHLYWADQEGGPIRRSDLDGSNVVDILNELLDKPTTITIDISNRWLYFSDHGRHTIERCKFDGSSRQTLISEDVISPYGLALGKALNSKTWTRKRLYWTDAALYHIKSSTIVGSDVKTLSIDVRPLGYIGTRIVVMGIDVYGSYLYASNINTGIYRIQKNKLNAVPELVFAIESAYGTIYGVKIISKYLFV</sequence>
<reference evidence="2" key="1">
    <citation type="submission" date="2021-03" db="EMBL/GenBank/DDBJ databases">
        <authorList>
            <person name="Bekaert M."/>
        </authorList>
    </citation>
    <scope>NUCLEOTIDE SEQUENCE</scope>
</reference>
<name>A0A8S3PY05_MYTED</name>
<dbReference type="Gene3D" id="2.120.10.30">
    <property type="entry name" value="TolB, C-terminal domain"/>
    <property type="match status" value="1"/>
</dbReference>
<gene>
    <name evidence="2" type="ORF">MEDL_4318</name>
</gene>
<evidence type="ECO:0000256" key="1">
    <source>
        <dbReference type="PROSITE-ProRule" id="PRU00461"/>
    </source>
</evidence>
<comment type="caution">
    <text evidence="2">The sequence shown here is derived from an EMBL/GenBank/DDBJ whole genome shotgun (WGS) entry which is preliminary data.</text>
</comment>
<evidence type="ECO:0000313" key="3">
    <source>
        <dbReference type="Proteomes" id="UP000683360"/>
    </source>
</evidence>
<dbReference type="InterPro" id="IPR050778">
    <property type="entry name" value="Cueball_EGF_LRP_Nidogen"/>
</dbReference>
<feature type="repeat" description="LDL-receptor class B" evidence="1">
    <location>
        <begin position="57"/>
        <end position="99"/>
    </location>
</feature>